<accession>T1C3M1</accession>
<dbReference type="GO" id="GO:0004618">
    <property type="term" value="F:phosphoglycerate kinase activity"/>
    <property type="evidence" value="ECO:0007669"/>
    <property type="project" value="UniProtKB-EC"/>
</dbReference>
<comment type="caution">
    <text evidence="8">The sequence shown here is derived from an EMBL/GenBank/DDBJ whole genome shotgun (WGS) entry which is preliminary data.</text>
</comment>
<evidence type="ECO:0000256" key="1">
    <source>
        <dbReference type="ARBA" id="ARBA00000642"/>
    </source>
</evidence>
<evidence type="ECO:0000313" key="8">
    <source>
        <dbReference type="EMBL" id="EQD60690.1"/>
    </source>
</evidence>
<dbReference type="Pfam" id="PF00162">
    <property type="entry name" value="PGK"/>
    <property type="match status" value="1"/>
</dbReference>
<feature type="non-terminal residue" evidence="8">
    <location>
        <position position="214"/>
    </location>
</feature>
<evidence type="ECO:0000256" key="5">
    <source>
        <dbReference type="ARBA" id="ARBA00022777"/>
    </source>
</evidence>
<gene>
    <name evidence="8" type="ORF">B2A_03555</name>
</gene>
<dbReference type="InterPro" id="IPR015824">
    <property type="entry name" value="Phosphoglycerate_kinase_N"/>
</dbReference>
<reference evidence="8" key="2">
    <citation type="journal article" date="2014" name="ISME J.">
        <title>Microbial stratification in low pH oxic and suboxic macroscopic growths along an acid mine drainage.</title>
        <authorList>
            <person name="Mendez-Garcia C."/>
            <person name="Mesa V."/>
            <person name="Sprenger R.R."/>
            <person name="Richter M."/>
            <person name="Diez M.S."/>
            <person name="Solano J."/>
            <person name="Bargiela R."/>
            <person name="Golyshina O.V."/>
            <person name="Manteca A."/>
            <person name="Ramos J.L."/>
            <person name="Gallego J.R."/>
            <person name="Llorente I."/>
            <person name="Martins Dos Santos V.A."/>
            <person name="Jensen O.N."/>
            <person name="Pelaez A.I."/>
            <person name="Sanchez J."/>
            <person name="Ferrer M."/>
        </authorList>
    </citation>
    <scope>NUCLEOTIDE SEQUENCE</scope>
</reference>
<dbReference type="InterPro" id="IPR001576">
    <property type="entry name" value="Phosphoglycerate_kinase"/>
</dbReference>
<dbReference type="AlphaFoldDB" id="T1C3M1"/>
<dbReference type="InterPro" id="IPR036043">
    <property type="entry name" value="Phosphoglycerate_kinase_sf"/>
</dbReference>
<dbReference type="GO" id="GO:0006094">
    <property type="term" value="P:gluconeogenesis"/>
    <property type="evidence" value="ECO:0007669"/>
    <property type="project" value="TreeGrafter"/>
</dbReference>
<dbReference type="EMBL" id="AUZZ01002380">
    <property type="protein sequence ID" value="EQD60690.1"/>
    <property type="molecule type" value="Genomic_DNA"/>
</dbReference>
<evidence type="ECO:0000256" key="2">
    <source>
        <dbReference type="ARBA" id="ARBA00013061"/>
    </source>
</evidence>
<keyword evidence="6" id="KW-0067">ATP-binding</keyword>
<keyword evidence="5 8" id="KW-0418">Kinase</keyword>
<keyword evidence="4" id="KW-0547">Nucleotide-binding</keyword>
<dbReference type="PANTHER" id="PTHR11406:SF23">
    <property type="entry name" value="PHOSPHOGLYCERATE KINASE 1, CHLOROPLASTIC-RELATED"/>
    <property type="match status" value="1"/>
</dbReference>
<evidence type="ECO:0000256" key="7">
    <source>
        <dbReference type="SAM" id="MobiDB-lite"/>
    </source>
</evidence>
<evidence type="ECO:0000256" key="6">
    <source>
        <dbReference type="ARBA" id="ARBA00022840"/>
    </source>
</evidence>
<name>T1C3M1_9ZZZZ</name>
<dbReference type="EC" id="2.7.2.3" evidence="2"/>
<dbReference type="GO" id="GO:0005524">
    <property type="term" value="F:ATP binding"/>
    <property type="evidence" value="ECO:0007669"/>
    <property type="project" value="UniProtKB-KW"/>
</dbReference>
<keyword evidence="3 8" id="KW-0808">Transferase</keyword>
<dbReference type="PANTHER" id="PTHR11406">
    <property type="entry name" value="PHOSPHOGLYCERATE KINASE"/>
    <property type="match status" value="1"/>
</dbReference>
<feature type="non-terminal residue" evidence="8">
    <location>
        <position position="1"/>
    </location>
</feature>
<dbReference type="GO" id="GO:0043531">
    <property type="term" value="F:ADP binding"/>
    <property type="evidence" value="ECO:0007669"/>
    <property type="project" value="TreeGrafter"/>
</dbReference>
<dbReference type="GO" id="GO:0006096">
    <property type="term" value="P:glycolytic process"/>
    <property type="evidence" value="ECO:0007669"/>
    <property type="project" value="InterPro"/>
</dbReference>
<protein>
    <recommendedName>
        <fullName evidence="2">phosphoglycerate kinase</fullName>
        <ecNumber evidence="2">2.7.2.3</ecNumber>
    </recommendedName>
</protein>
<dbReference type="SUPFAM" id="SSF53748">
    <property type="entry name" value="Phosphoglycerate kinase"/>
    <property type="match status" value="1"/>
</dbReference>
<reference evidence="8" key="1">
    <citation type="submission" date="2013-08" db="EMBL/GenBank/DDBJ databases">
        <authorList>
            <person name="Mendez C."/>
            <person name="Richter M."/>
            <person name="Ferrer M."/>
            <person name="Sanchez J."/>
        </authorList>
    </citation>
    <scope>NUCLEOTIDE SEQUENCE</scope>
</reference>
<sequence length="214" mass="22926">GRRDPRYSLRPVVHRVSALLGQPVGLAEDIVGYQAIEAVARMNPGDVLMLENLRFHPGEETNDPAFAGQLARLGDLFVEEAFGSVHRAHASTVGVPRHLPAFAGFLVDREVRELSRIRDQRPPRTSRSRGGEGARQAAAARELPRAGPDAPDRGRALLPVPRGPERSARRHPRRGGARGGGHRVLFGGRAARHPGPPAGRPGRRGPGPADGVDG</sequence>
<feature type="region of interest" description="Disordered" evidence="7">
    <location>
        <begin position="116"/>
        <end position="214"/>
    </location>
</feature>
<proteinExistence type="predicted"/>
<evidence type="ECO:0000256" key="3">
    <source>
        <dbReference type="ARBA" id="ARBA00022679"/>
    </source>
</evidence>
<dbReference type="Gene3D" id="3.40.50.1260">
    <property type="entry name" value="Phosphoglycerate kinase, N-terminal domain"/>
    <property type="match status" value="1"/>
</dbReference>
<organism evidence="8">
    <name type="scientific">mine drainage metagenome</name>
    <dbReference type="NCBI Taxonomy" id="410659"/>
    <lineage>
        <taxon>unclassified sequences</taxon>
        <taxon>metagenomes</taxon>
        <taxon>ecological metagenomes</taxon>
    </lineage>
</organism>
<evidence type="ECO:0000256" key="4">
    <source>
        <dbReference type="ARBA" id="ARBA00022741"/>
    </source>
</evidence>
<dbReference type="PRINTS" id="PR00477">
    <property type="entry name" value="PHGLYCKINASE"/>
</dbReference>
<comment type="catalytic activity">
    <reaction evidence="1">
        <text>(2R)-3-phosphoglycerate + ATP = (2R)-3-phospho-glyceroyl phosphate + ADP</text>
        <dbReference type="Rhea" id="RHEA:14801"/>
        <dbReference type="ChEBI" id="CHEBI:30616"/>
        <dbReference type="ChEBI" id="CHEBI:57604"/>
        <dbReference type="ChEBI" id="CHEBI:58272"/>
        <dbReference type="ChEBI" id="CHEBI:456216"/>
        <dbReference type="EC" id="2.7.2.3"/>
    </reaction>
</comment>
<dbReference type="GO" id="GO:0005829">
    <property type="term" value="C:cytosol"/>
    <property type="evidence" value="ECO:0007669"/>
    <property type="project" value="TreeGrafter"/>
</dbReference>
<feature type="compositionally biased region" description="Low complexity" evidence="7">
    <location>
        <begin position="134"/>
        <end position="148"/>
    </location>
</feature>